<dbReference type="PRINTS" id="PR00420">
    <property type="entry name" value="RNGMNOXGNASE"/>
</dbReference>
<evidence type="ECO:0000259" key="6">
    <source>
        <dbReference type="Pfam" id="PF01494"/>
    </source>
</evidence>
<evidence type="ECO:0000256" key="4">
    <source>
        <dbReference type="ARBA" id="ARBA00023002"/>
    </source>
</evidence>
<sequence length="435" mass="48239">MTTLDRAPDSGIRVIIVGTGFAGLTAAIECHRKGHSVLVLESFPELKLLGDIISFGPNSARIFQRWPGIDEKLDAISHKSEGILLKNFKGETLVKQTWGEEARIFGRKYDGHRGEIHQIVYQHALDSGIDIRLGHKVVDYFETDTEAGVIANGARFVGDLVLAADGVRSKGRTIVLGHEDKPKASGYAVYRTWFDSGKLAKDPDLDFLFKGEEHHSAWLGPDVHFIAATLNDGKDFSWVCTHKDDADVEESWQAHAPLSDARKCLEGWDPIIHKILDETPDPVIDWKLVYRDPLPTWVSPKRRIALIGDAAHPFLPTSIQGASQAMEDGATIAVCLVKSGKPHVQDALAAFESLRYERVRAAQKTGETTRDAWHKADWETVKKNPDSMKLKRDGWLLNFDAEVYAEENYAATVALLGDKAAARDFNLPKTAEIST</sequence>
<protein>
    <submittedName>
        <fullName evidence="7">Putative monooxygenase</fullName>
    </submittedName>
</protein>
<feature type="domain" description="FAD-binding" evidence="6">
    <location>
        <begin position="13"/>
        <end position="359"/>
    </location>
</feature>
<dbReference type="Gene3D" id="3.50.50.60">
    <property type="entry name" value="FAD/NAD(P)-binding domain"/>
    <property type="match status" value="1"/>
</dbReference>
<comment type="caution">
    <text evidence="7">The sequence shown here is derived from an EMBL/GenBank/DDBJ whole genome shotgun (WGS) entry which is preliminary data.</text>
</comment>
<dbReference type="EMBL" id="NPIC01000001">
    <property type="protein sequence ID" value="RDL40569.1"/>
    <property type="molecule type" value="Genomic_DNA"/>
</dbReference>
<gene>
    <name evidence="7" type="ORF">BP5553_00548</name>
</gene>
<dbReference type="Proteomes" id="UP000254866">
    <property type="component" value="Unassembled WGS sequence"/>
</dbReference>
<keyword evidence="3" id="KW-0274">FAD</keyword>
<name>A0A370TYG7_9HELO</name>
<dbReference type="AlphaFoldDB" id="A0A370TYG7"/>
<dbReference type="InterPro" id="IPR002938">
    <property type="entry name" value="FAD-bd"/>
</dbReference>
<accession>A0A370TYG7</accession>
<dbReference type="GO" id="GO:0004497">
    <property type="term" value="F:monooxygenase activity"/>
    <property type="evidence" value="ECO:0007669"/>
    <property type="project" value="UniProtKB-KW"/>
</dbReference>
<dbReference type="OrthoDB" id="9993796at2759"/>
<evidence type="ECO:0000256" key="5">
    <source>
        <dbReference type="ARBA" id="ARBA00023033"/>
    </source>
</evidence>
<dbReference type="PANTHER" id="PTHR13789:SF236">
    <property type="entry name" value="MONOOXYGENASE, PUTATIVE (AFU_ORTHOLOGUE AFUA_6G12060)-RELATED"/>
    <property type="match status" value="1"/>
</dbReference>
<dbReference type="RefSeq" id="XP_031873225.1">
    <property type="nucleotide sequence ID" value="XM_032009171.1"/>
</dbReference>
<evidence type="ECO:0000256" key="3">
    <source>
        <dbReference type="ARBA" id="ARBA00022827"/>
    </source>
</evidence>
<dbReference type="SUPFAM" id="SSF54373">
    <property type="entry name" value="FAD-linked reductases, C-terminal domain"/>
    <property type="match status" value="1"/>
</dbReference>
<evidence type="ECO:0000256" key="1">
    <source>
        <dbReference type="ARBA" id="ARBA00007992"/>
    </source>
</evidence>
<dbReference type="SUPFAM" id="SSF51905">
    <property type="entry name" value="FAD/NAD(P)-binding domain"/>
    <property type="match status" value="1"/>
</dbReference>
<dbReference type="InterPro" id="IPR050493">
    <property type="entry name" value="FAD-dep_Monooxygenase_BioMet"/>
</dbReference>
<keyword evidence="5 7" id="KW-0503">Monooxygenase</keyword>
<reference evidence="7 8" key="1">
    <citation type="journal article" date="2018" name="IMA Fungus">
        <title>IMA Genome-F 9: Draft genome sequence of Annulohypoxylon stygium, Aspergillus mulundensis, Berkeleyomyces basicola (syn. Thielaviopsis basicola), Ceratocystis smalleyi, two Cercospora beticola strains, Coleophoma cylindrospora, Fusarium fracticaudum, Phialophora cf. hyalina, and Morchella septimelata.</title>
        <authorList>
            <person name="Wingfield B.D."/>
            <person name="Bills G.F."/>
            <person name="Dong Y."/>
            <person name="Huang W."/>
            <person name="Nel W.J."/>
            <person name="Swalarsk-Parry B.S."/>
            <person name="Vaghefi N."/>
            <person name="Wilken P.M."/>
            <person name="An Z."/>
            <person name="de Beer Z.W."/>
            <person name="De Vos L."/>
            <person name="Chen L."/>
            <person name="Duong T.A."/>
            <person name="Gao Y."/>
            <person name="Hammerbacher A."/>
            <person name="Kikkert J.R."/>
            <person name="Li Y."/>
            <person name="Li H."/>
            <person name="Li K."/>
            <person name="Li Q."/>
            <person name="Liu X."/>
            <person name="Ma X."/>
            <person name="Naidoo K."/>
            <person name="Pethybridge S.J."/>
            <person name="Sun J."/>
            <person name="Steenkamp E.T."/>
            <person name="van der Nest M.A."/>
            <person name="van Wyk S."/>
            <person name="Wingfield M.J."/>
            <person name="Xiong C."/>
            <person name="Yue Q."/>
            <person name="Zhang X."/>
        </authorList>
    </citation>
    <scope>NUCLEOTIDE SEQUENCE [LARGE SCALE GENOMIC DNA]</scope>
    <source>
        <strain evidence="7 8">BP 5553</strain>
    </source>
</reference>
<evidence type="ECO:0000256" key="2">
    <source>
        <dbReference type="ARBA" id="ARBA00022630"/>
    </source>
</evidence>
<dbReference type="PANTHER" id="PTHR13789">
    <property type="entry name" value="MONOOXYGENASE"/>
    <property type="match status" value="1"/>
</dbReference>
<dbReference type="STRING" id="2656787.A0A370TYG7"/>
<dbReference type="Pfam" id="PF01494">
    <property type="entry name" value="FAD_binding_3"/>
    <property type="match status" value="1"/>
</dbReference>
<dbReference type="GeneID" id="43593397"/>
<dbReference type="GO" id="GO:0071949">
    <property type="term" value="F:FAD binding"/>
    <property type="evidence" value="ECO:0007669"/>
    <property type="project" value="InterPro"/>
</dbReference>
<keyword evidence="4" id="KW-0560">Oxidoreductase</keyword>
<proteinExistence type="inferred from homology"/>
<dbReference type="InterPro" id="IPR036188">
    <property type="entry name" value="FAD/NAD-bd_sf"/>
</dbReference>
<comment type="similarity">
    <text evidence="1">Belongs to the paxM FAD-dependent monooxygenase family.</text>
</comment>
<keyword evidence="2" id="KW-0285">Flavoprotein</keyword>
<evidence type="ECO:0000313" key="8">
    <source>
        <dbReference type="Proteomes" id="UP000254866"/>
    </source>
</evidence>
<evidence type="ECO:0000313" key="7">
    <source>
        <dbReference type="EMBL" id="RDL40569.1"/>
    </source>
</evidence>
<organism evidence="7 8">
    <name type="scientific">Venustampulla echinocandica</name>
    <dbReference type="NCBI Taxonomy" id="2656787"/>
    <lineage>
        <taxon>Eukaryota</taxon>
        <taxon>Fungi</taxon>
        <taxon>Dikarya</taxon>
        <taxon>Ascomycota</taxon>
        <taxon>Pezizomycotina</taxon>
        <taxon>Leotiomycetes</taxon>
        <taxon>Helotiales</taxon>
        <taxon>Pleuroascaceae</taxon>
        <taxon>Venustampulla</taxon>
    </lineage>
</organism>
<keyword evidence="8" id="KW-1185">Reference proteome</keyword>